<dbReference type="AlphaFoldDB" id="A0A0B0ESB8"/>
<feature type="transmembrane region" description="Helical" evidence="1">
    <location>
        <begin position="190"/>
        <end position="212"/>
    </location>
</feature>
<keyword evidence="1" id="KW-1133">Transmembrane helix</keyword>
<dbReference type="PANTHER" id="PTHR19271">
    <property type="entry name" value="CYTOCHROME B"/>
    <property type="match status" value="1"/>
</dbReference>
<accession>A0A0B0ESB8</accession>
<dbReference type="InterPro" id="IPR016174">
    <property type="entry name" value="Di-haem_cyt_TM"/>
</dbReference>
<dbReference type="GO" id="GO:0022904">
    <property type="term" value="P:respiratory electron transport chain"/>
    <property type="evidence" value="ECO:0007669"/>
    <property type="project" value="InterPro"/>
</dbReference>
<protein>
    <submittedName>
        <fullName evidence="3">Putative cytochrome b6</fullName>
    </submittedName>
</protein>
<evidence type="ECO:0000256" key="1">
    <source>
        <dbReference type="SAM" id="Phobius"/>
    </source>
</evidence>
<evidence type="ECO:0000259" key="2">
    <source>
        <dbReference type="PROSITE" id="PS51002"/>
    </source>
</evidence>
<dbReference type="eggNOG" id="COG1290">
    <property type="taxonomic scope" value="Bacteria"/>
</dbReference>
<evidence type="ECO:0000313" key="4">
    <source>
        <dbReference type="Proteomes" id="UP000030652"/>
    </source>
</evidence>
<reference evidence="3 4" key="1">
    <citation type="submission" date="2014-10" db="EMBL/GenBank/DDBJ databases">
        <title>Draft genome of anammox bacterium scalindua brodae, obtained using differential coverage binning of sequence data from two enrichment reactors.</title>
        <authorList>
            <person name="Speth D.R."/>
            <person name="Russ L."/>
            <person name="Kartal B."/>
            <person name="Op den Camp H.J."/>
            <person name="Dutilh B.E."/>
            <person name="Jetten M.S."/>
        </authorList>
    </citation>
    <scope>NUCLEOTIDE SEQUENCE [LARGE SCALE GENOMIC DNA]</scope>
    <source>
        <strain evidence="3">RU1</strain>
    </source>
</reference>
<dbReference type="Pfam" id="PF00033">
    <property type="entry name" value="Cytochrome_B"/>
    <property type="match status" value="1"/>
</dbReference>
<dbReference type="GO" id="GO:0009055">
    <property type="term" value="F:electron transfer activity"/>
    <property type="evidence" value="ECO:0007669"/>
    <property type="project" value="InterPro"/>
</dbReference>
<dbReference type="GO" id="GO:0016020">
    <property type="term" value="C:membrane"/>
    <property type="evidence" value="ECO:0007669"/>
    <property type="project" value="InterPro"/>
</dbReference>
<name>A0A0B0ESB8_9BACT</name>
<dbReference type="SUPFAM" id="SSF81342">
    <property type="entry name" value="Transmembrane di-heme cytochromes"/>
    <property type="match status" value="1"/>
</dbReference>
<dbReference type="PANTHER" id="PTHR19271:SF16">
    <property type="entry name" value="CYTOCHROME B"/>
    <property type="match status" value="1"/>
</dbReference>
<dbReference type="EMBL" id="JRYO01000046">
    <property type="protein sequence ID" value="KHE93570.1"/>
    <property type="molecule type" value="Genomic_DNA"/>
</dbReference>
<keyword evidence="1" id="KW-0812">Transmembrane</keyword>
<organism evidence="3 4">
    <name type="scientific">Candidatus Scalindua brodae</name>
    <dbReference type="NCBI Taxonomy" id="237368"/>
    <lineage>
        <taxon>Bacteria</taxon>
        <taxon>Pseudomonadati</taxon>
        <taxon>Planctomycetota</taxon>
        <taxon>Candidatus Brocadiia</taxon>
        <taxon>Candidatus Brocadiales</taxon>
        <taxon>Candidatus Scalinduaceae</taxon>
        <taxon>Candidatus Scalindua</taxon>
    </lineage>
</organism>
<proteinExistence type="predicted"/>
<dbReference type="Gene3D" id="1.20.810.10">
    <property type="entry name" value="Cytochrome Bc1 Complex, Chain C"/>
    <property type="match status" value="1"/>
</dbReference>
<evidence type="ECO:0000313" key="3">
    <source>
        <dbReference type="EMBL" id="KHE93570.1"/>
    </source>
</evidence>
<feature type="transmembrane region" description="Helical" evidence="1">
    <location>
        <begin position="94"/>
        <end position="112"/>
    </location>
</feature>
<dbReference type="InterPro" id="IPR005797">
    <property type="entry name" value="Cyt_b/b6_N"/>
</dbReference>
<comment type="caution">
    <text evidence="3">The sequence shown here is derived from an EMBL/GenBank/DDBJ whole genome shotgun (WGS) entry which is preliminary data.</text>
</comment>
<feature type="transmembrane region" description="Helical" evidence="1">
    <location>
        <begin position="38"/>
        <end position="65"/>
    </location>
</feature>
<dbReference type="PIRSF" id="PIRSF000032">
    <property type="entry name" value="Cytochrome_b6"/>
    <property type="match status" value="1"/>
</dbReference>
<keyword evidence="1" id="KW-0472">Membrane</keyword>
<feature type="domain" description="Cytochrome b/b6 N-terminal region profile" evidence="2">
    <location>
        <begin position="9"/>
        <end position="221"/>
    </location>
</feature>
<dbReference type="InterPro" id="IPR027387">
    <property type="entry name" value="Cytb/b6-like_sf"/>
</dbReference>
<feature type="transmembrane region" description="Helical" evidence="1">
    <location>
        <begin position="124"/>
        <end position="142"/>
    </location>
</feature>
<sequence length="221" mass="25065">MWRSLNNKTMGWFEERFQLKEIIEKNLTKKKIPRGISWFRCMGGIALIAFLLQIGTGIFLVFYYVPSASDAFNSVQYIRHAVSYGWLIQKVHAVTPYFMVVALLVHMLRILFKGLYQKPRELHWVSGASLLVLTLIICYTGTCLPANNLSYWGVSSVGSEVGMPTMVTDHAVGDYQNKGSISSHGFMSLYALHVICIPLMMCIIMGFHFLMIRRTGVSEPL</sequence>
<dbReference type="GO" id="GO:0016491">
    <property type="term" value="F:oxidoreductase activity"/>
    <property type="evidence" value="ECO:0007669"/>
    <property type="project" value="InterPro"/>
</dbReference>
<gene>
    <name evidence="3" type="ORF">SCABRO_00612</name>
</gene>
<dbReference type="PROSITE" id="PS51002">
    <property type="entry name" value="CYTB_NTER"/>
    <property type="match status" value="1"/>
</dbReference>
<dbReference type="Proteomes" id="UP000030652">
    <property type="component" value="Unassembled WGS sequence"/>
</dbReference>